<dbReference type="InterPro" id="IPR016160">
    <property type="entry name" value="Ald_DH_CS_CYS"/>
</dbReference>
<dbReference type="Proteomes" id="UP001235064">
    <property type="component" value="Unassembled WGS sequence"/>
</dbReference>
<dbReference type="RefSeq" id="WP_286286701.1">
    <property type="nucleotide sequence ID" value="NZ_JASXSZ010000001.1"/>
</dbReference>
<dbReference type="InterPro" id="IPR016162">
    <property type="entry name" value="Ald_DH_N"/>
</dbReference>
<dbReference type="PANTHER" id="PTHR42804">
    <property type="entry name" value="ALDEHYDE DEHYDROGENASE"/>
    <property type="match status" value="1"/>
</dbReference>
<dbReference type="InterPro" id="IPR029510">
    <property type="entry name" value="Ald_DH_CS_GLU"/>
</dbReference>
<evidence type="ECO:0000256" key="5">
    <source>
        <dbReference type="PROSITE-ProRule" id="PRU10007"/>
    </source>
</evidence>
<comment type="caution">
    <text evidence="8">The sequence shown here is derived from an EMBL/GenBank/DDBJ whole genome shotgun (WGS) entry which is preliminary data.</text>
</comment>
<evidence type="ECO:0000256" key="3">
    <source>
        <dbReference type="ARBA" id="ARBA00024226"/>
    </source>
</evidence>
<evidence type="ECO:0000256" key="4">
    <source>
        <dbReference type="ARBA" id="ARBA00049194"/>
    </source>
</evidence>
<evidence type="ECO:0000313" key="9">
    <source>
        <dbReference type="Proteomes" id="UP001235064"/>
    </source>
</evidence>
<gene>
    <name evidence="8" type="ORF">QSV35_03385</name>
</gene>
<dbReference type="EMBL" id="JASXSZ010000001">
    <property type="protein sequence ID" value="MDL9978363.1"/>
    <property type="molecule type" value="Genomic_DNA"/>
</dbReference>
<proteinExistence type="inferred from homology"/>
<dbReference type="InterPro" id="IPR016163">
    <property type="entry name" value="Ald_DH_C"/>
</dbReference>
<keyword evidence="2 6" id="KW-0560">Oxidoreductase</keyword>
<comment type="catalytic activity">
    <reaction evidence="4">
        <text>an aldehyde + NAD(+) + H2O = a carboxylate + NADH + 2 H(+)</text>
        <dbReference type="Rhea" id="RHEA:16185"/>
        <dbReference type="ChEBI" id="CHEBI:15377"/>
        <dbReference type="ChEBI" id="CHEBI:15378"/>
        <dbReference type="ChEBI" id="CHEBI:17478"/>
        <dbReference type="ChEBI" id="CHEBI:29067"/>
        <dbReference type="ChEBI" id="CHEBI:57540"/>
        <dbReference type="ChEBI" id="CHEBI:57945"/>
        <dbReference type="EC" id="1.2.1.3"/>
    </reaction>
</comment>
<evidence type="ECO:0000259" key="7">
    <source>
        <dbReference type="Pfam" id="PF00171"/>
    </source>
</evidence>
<organism evidence="8 9">
    <name type="scientific">Microbacterium candidum</name>
    <dbReference type="NCBI Taxonomy" id="3041922"/>
    <lineage>
        <taxon>Bacteria</taxon>
        <taxon>Bacillati</taxon>
        <taxon>Actinomycetota</taxon>
        <taxon>Actinomycetes</taxon>
        <taxon>Micrococcales</taxon>
        <taxon>Microbacteriaceae</taxon>
        <taxon>Microbacterium</taxon>
    </lineage>
</organism>
<reference evidence="8 9" key="1">
    <citation type="submission" date="2023-06" db="EMBL/GenBank/DDBJ databases">
        <title>Microbacterium sp. nov., isolated from a waste landfill.</title>
        <authorList>
            <person name="Wen W."/>
        </authorList>
    </citation>
    <scope>NUCLEOTIDE SEQUENCE [LARGE SCALE GENOMIC DNA]</scope>
    <source>
        <strain evidence="8 9">ASV49</strain>
    </source>
</reference>
<feature type="domain" description="Aldehyde dehydrogenase" evidence="7">
    <location>
        <begin position="34"/>
        <end position="482"/>
    </location>
</feature>
<dbReference type="Pfam" id="PF00171">
    <property type="entry name" value="Aldedh"/>
    <property type="match status" value="1"/>
</dbReference>
<dbReference type="Gene3D" id="3.40.309.10">
    <property type="entry name" value="Aldehyde Dehydrogenase, Chain A, domain 2"/>
    <property type="match status" value="1"/>
</dbReference>
<sequence length="486" mass="51018">MTTDIRTSALAAIAGLAAAPELIDGALRTGDGDRELVVRDPSRDEVLARVRGASDAQLDEAAEAARRAQRTWEDVAAVERARLLRALADAVEARTDDFVGVITAELGAPLTLSRRLHVDLAVRDIRAVADALEAFEFEHRIGNSVVTERAAGVVLAITPWNYPLHQVVAKVAPAIAAGCTVVLKPSENALATAALFARCVVESGLPAGVLNIVQAGGRQISDHLIGHPAIDVVSFTGSTEVGAAIAQRAAASITRVHLELGGKSPSLVAPSADLATAVKVTLANCFFNSGQSCNAWTRLLVPRASLSEAKQQLAQLVGRHRPSDPWSEDARMGPVVSTERQSAIWADIAASIDRGEDVVAGGLGMPDGTEHGAFVRPTVVFDVDPQSPIAQEEVFGPVLTVIGYRDLEHGIELANATRYGLGGSVWAATSDDAAQIGRHVRSGQLDLNGGPFNPAAPFGGFKSSGYGRELGGYGIASFLEPQSFQY</sequence>
<dbReference type="InterPro" id="IPR016161">
    <property type="entry name" value="Ald_DH/histidinol_DH"/>
</dbReference>
<evidence type="ECO:0000256" key="2">
    <source>
        <dbReference type="ARBA" id="ARBA00023002"/>
    </source>
</evidence>
<dbReference type="SUPFAM" id="SSF53720">
    <property type="entry name" value="ALDH-like"/>
    <property type="match status" value="1"/>
</dbReference>
<comment type="similarity">
    <text evidence="1 6">Belongs to the aldehyde dehydrogenase family.</text>
</comment>
<dbReference type="InterPro" id="IPR015590">
    <property type="entry name" value="Aldehyde_DH_dom"/>
</dbReference>
<evidence type="ECO:0000256" key="6">
    <source>
        <dbReference type="RuleBase" id="RU003345"/>
    </source>
</evidence>
<keyword evidence="9" id="KW-1185">Reference proteome</keyword>
<accession>A0ABT7MVA9</accession>
<evidence type="ECO:0000313" key="8">
    <source>
        <dbReference type="EMBL" id="MDL9978363.1"/>
    </source>
</evidence>
<name>A0ABT7MVA9_9MICO</name>
<dbReference type="PROSITE" id="PS00070">
    <property type="entry name" value="ALDEHYDE_DEHYDR_CYS"/>
    <property type="match status" value="1"/>
</dbReference>
<dbReference type="Gene3D" id="3.40.605.10">
    <property type="entry name" value="Aldehyde Dehydrogenase, Chain A, domain 1"/>
    <property type="match status" value="1"/>
</dbReference>
<feature type="active site" evidence="5">
    <location>
        <position position="259"/>
    </location>
</feature>
<dbReference type="EC" id="1.2.1.3" evidence="3"/>
<dbReference type="PANTHER" id="PTHR42804:SF1">
    <property type="entry name" value="ALDEHYDE DEHYDROGENASE-RELATED"/>
    <property type="match status" value="1"/>
</dbReference>
<dbReference type="PROSITE" id="PS00687">
    <property type="entry name" value="ALDEHYDE_DEHYDR_GLU"/>
    <property type="match status" value="1"/>
</dbReference>
<evidence type="ECO:0000256" key="1">
    <source>
        <dbReference type="ARBA" id="ARBA00009986"/>
    </source>
</evidence>
<protein>
    <recommendedName>
        <fullName evidence="3">aldehyde dehydrogenase (NAD(+))</fullName>
        <ecNumber evidence="3">1.2.1.3</ecNumber>
    </recommendedName>
</protein>